<keyword evidence="1" id="KW-1133">Transmembrane helix</keyword>
<keyword evidence="1" id="KW-0472">Membrane</keyword>
<dbReference type="EMBL" id="HG994373">
    <property type="protein sequence ID" value="CAF1722575.1"/>
    <property type="molecule type" value="Genomic_DNA"/>
</dbReference>
<accession>A0A816ITN9</accession>
<dbReference type="PANTHER" id="PTHR47150">
    <property type="entry name" value="OS12G0169200 PROTEIN"/>
    <property type="match status" value="1"/>
</dbReference>
<organism evidence="2">
    <name type="scientific">Brassica napus</name>
    <name type="common">Rape</name>
    <dbReference type="NCBI Taxonomy" id="3708"/>
    <lineage>
        <taxon>Eukaryota</taxon>
        <taxon>Viridiplantae</taxon>
        <taxon>Streptophyta</taxon>
        <taxon>Embryophyta</taxon>
        <taxon>Tracheophyta</taxon>
        <taxon>Spermatophyta</taxon>
        <taxon>Magnoliopsida</taxon>
        <taxon>eudicotyledons</taxon>
        <taxon>Gunneridae</taxon>
        <taxon>Pentapetalae</taxon>
        <taxon>rosids</taxon>
        <taxon>malvids</taxon>
        <taxon>Brassicales</taxon>
        <taxon>Brassicaceae</taxon>
        <taxon>Brassiceae</taxon>
        <taxon>Brassica</taxon>
    </lineage>
</organism>
<gene>
    <name evidence="2" type="ORF">DARMORV10_C09P19340.1</name>
</gene>
<feature type="transmembrane region" description="Helical" evidence="1">
    <location>
        <begin position="35"/>
        <end position="53"/>
    </location>
</feature>
<evidence type="ECO:0000256" key="1">
    <source>
        <dbReference type="SAM" id="Phobius"/>
    </source>
</evidence>
<dbReference type="InterPro" id="IPR006912">
    <property type="entry name" value="Harbinger_derived_prot"/>
</dbReference>
<protein>
    <submittedName>
        <fullName evidence="2">(rape) hypothetical protein</fullName>
    </submittedName>
</protein>
<keyword evidence="1" id="KW-0812">Transmembrane</keyword>
<evidence type="ECO:0000313" key="2">
    <source>
        <dbReference type="EMBL" id="CAF1722575.1"/>
    </source>
</evidence>
<dbReference type="PANTHER" id="PTHR47150:SF5">
    <property type="entry name" value="OS07G0546750 PROTEIN"/>
    <property type="match status" value="1"/>
</dbReference>
<dbReference type="Proteomes" id="UP001295469">
    <property type="component" value="Chromosome C09"/>
</dbReference>
<dbReference type="AlphaFoldDB" id="A0A816ITN9"/>
<sequence>MWVNGDYVTIRPTATLRAIEEATDDLVISKVNRSLLSFVYGFVLVGCFLNLTGSYPKWSTFIQSISLPQGPKAELFAKCQEATRKDVERAFGVLQARFAIVKNPALTLDKTKVGKIMRACIILHNMIVEYERDGYTQDNISEFEEGDGSRSSQVDMSYSTETPTNLDNMVGIRTHVRDRRIHEQLKNDLIENVWNKFGPVFGGIRVTGSKEFVEQGRKSFNLTCSTVLTKGFILAVVKRGFAMGPILNIQPYNLCDLITCPVSPGSFVITFRKLYPVPITWHIDTSIVLDAGPGKIVNGVTVPADGSMCANISDWYFRNRGGP</sequence>
<name>A0A816ITN9_BRANA</name>
<reference evidence="2" key="1">
    <citation type="submission" date="2021-01" db="EMBL/GenBank/DDBJ databases">
        <authorList>
            <consortium name="Genoscope - CEA"/>
            <person name="William W."/>
        </authorList>
    </citation>
    <scope>NUCLEOTIDE SEQUENCE</scope>
</reference>
<proteinExistence type="predicted"/>
<dbReference type="Pfam" id="PF04827">
    <property type="entry name" value="Plant_tran"/>
    <property type="match status" value="1"/>
</dbReference>